<accession>X1RKZ0</accession>
<dbReference type="CDD" id="cd04491">
    <property type="entry name" value="SoSSB_OBF"/>
    <property type="match status" value="1"/>
</dbReference>
<sequence length="195" mass="21824">SEVKESMSNIVLLGKILEVFPSREFTRKDGSTGAVCSFLLGDSTKTVKIVLWDDHAKAAKNEYFRVNELVRVIGGYSKVGNSGEVEVHLGRKGKLVLSPKDLSQRVREKLESVNIEQTPVKSCKTIPKESLKEFILQNKFVSSVKGQVKIESFKELELKSGEKSFLLSLLLESQESTFGLETSERTRLRLGFNGR</sequence>
<dbReference type="Gene3D" id="2.40.50.140">
    <property type="entry name" value="Nucleic acid-binding proteins"/>
    <property type="match status" value="1"/>
</dbReference>
<protein>
    <submittedName>
        <fullName evidence="2">Uncharacterized protein</fullName>
    </submittedName>
</protein>
<organism evidence="2">
    <name type="scientific">marine sediment metagenome</name>
    <dbReference type="NCBI Taxonomy" id="412755"/>
    <lineage>
        <taxon>unclassified sequences</taxon>
        <taxon>metagenomes</taxon>
        <taxon>ecological metagenomes</taxon>
    </lineage>
</organism>
<dbReference type="InterPro" id="IPR051231">
    <property type="entry name" value="SOSS-B"/>
</dbReference>
<dbReference type="AlphaFoldDB" id="X1RKZ0"/>
<dbReference type="GO" id="GO:0003677">
    <property type="term" value="F:DNA binding"/>
    <property type="evidence" value="ECO:0007669"/>
    <property type="project" value="UniProtKB-KW"/>
</dbReference>
<comment type="caution">
    <text evidence="2">The sequence shown here is derived from an EMBL/GenBank/DDBJ whole genome shotgun (WGS) entry which is preliminary data.</text>
</comment>
<dbReference type="InterPro" id="IPR012340">
    <property type="entry name" value="NA-bd_OB-fold"/>
</dbReference>
<name>X1RKZ0_9ZZZZ</name>
<dbReference type="PANTHER" id="PTHR13356">
    <property type="entry name" value="OB FOLD NUCLEIC ACID BINDING PROTEIN-RELATED"/>
    <property type="match status" value="1"/>
</dbReference>
<proteinExistence type="predicted"/>
<feature type="non-terminal residue" evidence="2">
    <location>
        <position position="1"/>
    </location>
</feature>
<dbReference type="PANTHER" id="PTHR13356:SF0">
    <property type="entry name" value="SOSS COMPLEX SUBUNIT B HOMOLOG"/>
    <property type="match status" value="1"/>
</dbReference>
<gene>
    <name evidence="2" type="ORF">S12H4_11079</name>
</gene>
<reference evidence="2" key="1">
    <citation type="journal article" date="2014" name="Front. Microbiol.">
        <title>High frequency of phylogenetically diverse reductive dehalogenase-homologous genes in deep subseafloor sedimentary metagenomes.</title>
        <authorList>
            <person name="Kawai M."/>
            <person name="Futagami T."/>
            <person name="Toyoda A."/>
            <person name="Takaki Y."/>
            <person name="Nishi S."/>
            <person name="Hori S."/>
            <person name="Arai W."/>
            <person name="Tsubouchi T."/>
            <person name="Morono Y."/>
            <person name="Uchiyama I."/>
            <person name="Ito T."/>
            <person name="Fujiyama A."/>
            <person name="Inagaki F."/>
            <person name="Takami H."/>
        </authorList>
    </citation>
    <scope>NUCLEOTIDE SEQUENCE</scope>
    <source>
        <strain evidence="2">Expedition CK06-06</strain>
    </source>
</reference>
<evidence type="ECO:0000313" key="2">
    <source>
        <dbReference type="EMBL" id="GAI67616.1"/>
    </source>
</evidence>
<dbReference type="GO" id="GO:0000724">
    <property type="term" value="P:double-strand break repair via homologous recombination"/>
    <property type="evidence" value="ECO:0007669"/>
    <property type="project" value="TreeGrafter"/>
</dbReference>
<keyword evidence="1" id="KW-0238">DNA-binding</keyword>
<dbReference type="EMBL" id="BARW01004888">
    <property type="protein sequence ID" value="GAI67616.1"/>
    <property type="molecule type" value="Genomic_DNA"/>
</dbReference>
<dbReference type="GO" id="GO:0010212">
    <property type="term" value="P:response to ionizing radiation"/>
    <property type="evidence" value="ECO:0007669"/>
    <property type="project" value="TreeGrafter"/>
</dbReference>
<dbReference type="SUPFAM" id="SSF50249">
    <property type="entry name" value="Nucleic acid-binding proteins"/>
    <property type="match status" value="1"/>
</dbReference>
<evidence type="ECO:0000256" key="1">
    <source>
        <dbReference type="ARBA" id="ARBA00023125"/>
    </source>
</evidence>